<dbReference type="InterPro" id="IPR036936">
    <property type="entry name" value="CRIB_dom_sf"/>
</dbReference>
<proteinExistence type="predicted"/>
<dbReference type="SMART" id="SM00246">
    <property type="entry name" value="WH2"/>
    <property type="match status" value="1"/>
</dbReference>
<feature type="compositionally biased region" description="Acidic residues" evidence="1">
    <location>
        <begin position="133"/>
        <end position="154"/>
    </location>
</feature>
<feature type="domain" description="WH2" evidence="2">
    <location>
        <begin position="45"/>
        <end position="62"/>
    </location>
</feature>
<reference evidence="3 4" key="1">
    <citation type="journal article" date="2021" name="Elife">
        <title>Chloroplast acquisition without the gene transfer in kleptoplastic sea slugs, Plakobranchus ocellatus.</title>
        <authorList>
            <person name="Maeda T."/>
            <person name="Takahashi S."/>
            <person name="Yoshida T."/>
            <person name="Shimamura S."/>
            <person name="Takaki Y."/>
            <person name="Nagai Y."/>
            <person name="Toyoda A."/>
            <person name="Suzuki Y."/>
            <person name="Arimoto A."/>
            <person name="Ishii H."/>
            <person name="Satoh N."/>
            <person name="Nishiyama T."/>
            <person name="Hasebe M."/>
            <person name="Maruyama T."/>
            <person name="Minagawa J."/>
            <person name="Obokata J."/>
            <person name="Shigenobu S."/>
        </authorList>
    </citation>
    <scope>NUCLEOTIDE SEQUENCE [LARGE SCALE GENOMIC DNA]</scope>
</reference>
<name>A0AAV4EDW9_9GAST</name>
<evidence type="ECO:0000313" key="3">
    <source>
        <dbReference type="EMBL" id="GFR59158.1"/>
    </source>
</evidence>
<evidence type="ECO:0000313" key="4">
    <source>
        <dbReference type="Proteomes" id="UP000762676"/>
    </source>
</evidence>
<dbReference type="EMBL" id="BMAT01007185">
    <property type="protein sequence ID" value="GFR59158.1"/>
    <property type="molecule type" value="Genomic_DNA"/>
</dbReference>
<feature type="compositionally biased region" description="Polar residues" evidence="1">
    <location>
        <begin position="67"/>
        <end position="76"/>
    </location>
</feature>
<dbReference type="AlphaFoldDB" id="A0AAV4EDW9"/>
<dbReference type="Gene3D" id="3.90.810.10">
    <property type="entry name" value="CRIB domain"/>
    <property type="match status" value="1"/>
</dbReference>
<protein>
    <submittedName>
        <fullName evidence="3">Wiskott-Aldrich syndrome protein</fullName>
    </submittedName>
</protein>
<dbReference type="Proteomes" id="UP000762676">
    <property type="component" value="Unassembled WGS sequence"/>
</dbReference>
<evidence type="ECO:0000256" key="1">
    <source>
        <dbReference type="SAM" id="MobiDB-lite"/>
    </source>
</evidence>
<feature type="region of interest" description="Disordered" evidence="1">
    <location>
        <begin position="28"/>
        <end position="154"/>
    </location>
</feature>
<organism evidence="3 4">
    <name type="scientific">Elysia marginata</name>
    <dbReference type="NCBI Taxonomy" id="1093978"/>
    <lineage>
        <taxon>Eukaryota</taxon>
        <taxon>Metazoa</taxon>
        <taxon>Spiralia</taxon>
        <taxon>Lophotrochozoa</taxon>
        <taxon>Mollusca</taxon>
        <taxon>Gastropoda</taxon>
        <taxon>Heterobranchia</taxon>
        <taxon>Euthyneura</taxon>
        <taxon>Panpulmonata</taxon>
        <taxon>Sacoglossa</taxon>
        <taxon>Placobranchoidea</taxon>
        <taxon>Plakobranchidae</taxon>
        <taxon>Elysia</taxon>
    </lineage>
</organism>
<dbReference type="InterPro" id="IPR003124">
    <property type="entry name" value="WH2_dom"/>
</dbReference>
<comment type="caution">
    <text evidence="3">The sequence shown here is derived from an EMBL/GenBank/DDBJ whole genome shotgun (WGS) entry which is preliminary data.</text>
</comment>
<keyword evidence="4" id="KW-1185">Reference proteome</keyword>
<accession>A0AAV4EDW9</accession>
<dbReference type="PROSITE" id="PS51082">
    <property type="entry name" value="WH2"/>
    <property type="match status" value="1"/>
</dbReference>
<sequence length="154" mass="16287">MDRQDTSIGNKAQYINITQYWVLSGTTLKHTEPGANPAPPGGGDSRDQLMDAIRQGANLKKVEASDRSSSAMTPEDNNGLVGALARALANRQKHIHGDGDRQSSSSGGAEEMGGLVGALAKALASRRPACANSDDEDDSDDDDDDDVTDDDDWD</sequence>
<dbReference type="GO" id="GO:0003779">
    <property type="term" value="F:actin binding"/>
    <property type="evidence" value="ECO:0007669"/>
    <property type="project" value="InterPro"/>
</dbReference>
<gene>
    <name evidence="3" type="ORF">ElyMa_003495600</name>
</gene>
<dbReference type="Pfam" id="PF02205">
    <property type="entry name" value="WH2"/>
    <property type="match status" value="1"/>
</dbReference>
<evidence type="ECO:0000259" key="2">
    <source>
        <dbReference type="PROSITE" id="PS51082"/>
    </source>
</evidence>